<dbReference type="Gene3D" id="1.10.260.40">
    <property type="entry name" value="lambda repressor-like DNA-binding domains"/>
    <property type="match status" value="1"/>
</dbReference>
<sequence length="164" mass="18090">MPEHSDVRQKWAIYLNRWKGDRSQADYARLLGVTEGQLSKWRTGATGVKVETVIAIARKLGDSPLHVLVEVGYLEPEDVAQFKVARPYALDTFTDTELSAEILRRVQAGAATGALTDPVQLAQDETGHIAPVHHLPRPHLVDLGEVASESITHDPDDTDDKYDA</sequence>
<reference evidence="2 3" key="1">
    <citation type="submission" date="2023-08" db="EMBL/GenBank/DDBJ databases">
        <title>Microbacterium psychrotolerans sp. nov., a psychrotolerant bacterium isolated from soil in Heilongjiang Province, China.</title>
        <authorList>
            <person name="An P."/>
            <person name="Zhao D."/>
            <person name="Xiang H."/>
        </authorList>
    </citation>
    <scope>NUCLEOTIDE SEQUENCE [LARGE SCALE GENOMIC DNA]</scope>
    <source>
        <strain evidence="2 3">QXD-8</strain>
    </source>
</reference>
<feature type="domain" description="HTH cro/C1-type" evidence="1">
    <location>
        <begin position="23"/>
        <end position="67"/>
    </location>
</feature>
<dbReference type="Pfam" id="PF01381">
    <property type="entry name" value="HTH_3"/>
    <property type="match status" value="1"/>
</dbReference>
<gene>
    <name evidence="2" type="ORF">Q9R08_04935</name>
</gene>
<dbReference type="SUPFAM" id="SSF47413">
    <property type="entry name" value="lambda repressor-like DNA-binding domains"/>
    <property type="match status" value="1"/>
</dbReference>
<dbReference type="CDD" id="cd00093">
    <property type="entry name" value="HTH_XRE"/>
    <property type="match status" value="1"/>
</dbReference>
<dbReference type="InterPro" id="IPR010982">
    <property type="entry name" value="Lambda_DNA-bd_dom_sf"/>
</dbReference>
<evidence type="ECO:0000313" key="2">
    <source>
        <dbReference type="EMBL" id="MDQ7877317.1"/>
    </source>
</evidence>
<proteinExistence type="predicted"/>
<evidence type="ECO:0000313" key="3">
    <source>
        <dbReference type="Proteomes" id="UP001235133"/>
    </source>
</evidence>
<dbReference type="EMBL" id="JAVFWO010000002">
    <property type="protein sequence ID" value="MDQ7877317.1"/>
    <property type="molecule type" value="Genomic_DNA"/>
</dbReference>
<dbReference type="PROSITE" id="PS50943">
    <property type="entry name" value="HTH_CROC1"/>
    <property type="match status" value="1"/>
</dbReference>
<protein>
    <submittedName>
        <fullName evidence="2">Helix-turn-helix transcriptional regulator</fullName>
    </submittedName>
</protein>
<organism evidence="2 3">
    <name type="scientific">Microbacterium psychrotolerans</name>
    <dbReference type="NCBI Taxonomy" id="3068321"/>
    <lineage>
        <taxon>Bacteria</taxon>
        <taxon>Bacillati</taxon>
        <taxon>Actinomycetota</taxon>
        <taxon>Actinomycetes</taxon>
        <taxon>Micrococcales</taxon>
        <taxon>Microbacteriaceae</taxon>
        <taxon>Microbacterium</taxon>
    </lineage>
</organism>
<accession>A0ABU0YYA7</accession>
<dbReference type="Proteomes" id="UP001235133">
    <property type="component" value="Unassembled WGS sequence"/>
</dbReference>
<name>A0ABU0YYA7_9MICO</name>
<dbReference type="RefSeq" id="WP_308866750.1">
    <property type="nucleotide sequence ID" value="NZ_JAVFWO010000002.1"/>
</dbReference>
<evidence type="ECO:0000259" key="1">
    <source>
        <dbReference type="PROSITE" id="PS50943"/>
    </source>
</evidence>
<comment type="caution">
    <text evidence="2">The sequence shown here is derived from an EMBL/GenBank/DDBJ whole genome shotgun (WGS) entry which is preliminary data.</text>
</comment>
<keyword evidence="3" id="KW-1185">Reference proteome</keyword>
<dbReference type="InterPro" id="IPR001387">
    <property type="entry name" value="Cro/C1-type_HTH"/>
</dbReference>